<feature type="transmembrane region" description="Helical" evidence="1">
    <location>
        <begin position="260"/>
        <end position="280"/>
    </location>
</feature>
<keyword evidence="1" id="KW-0472">Membrane</keyword>
<accession>A0ABT4GLT2</accession>
<feature type="transmembrane region" description="Helical" evidence="1">
    <location>
        <begin position="160"/>
        <end position="185"/>
    </location>
</feature>
<gene>
    <name evidence="2" type="ORF">M5X19_30470</name>
</gene>
<evidence type="ECO:0000313" key="2">
    <source>
        <dbReference type="EMBL" id="MCY9697155.1"/>
    </source>
</evidence>
<keyword evidence="1" id="KW-0812">Transmembrane</keyword>
<feature type="transmembrane region" description="Helical" evidence="1">
    <location>
        <begin position="82"/>
        <end position="107"/>
    </location>
</feature>
<name>A0ABT4GLT2_9BACL</name>
<feature type="transmembrane region" description="Helical" evidence="1">
    <location>
        <begin position="340"/>
        <end position="363"/>
    </location>
</feature>
<feature type="transmembrane region" description="Helical" evidence="1">
    <location>
        <begin position="29"/>
        <end position="61"/>
    </location>
</feature>
<feature type="transmembrane region" description="Helical" evidence="1">
    <location>
        <begin position="191"/>
        <end position="213"/>
    </location>
</feature>
<feature type="transmembrane region" description="Helical" evidence="1">
    <location>
        <begin position="119"/>
        <end position="139"/>
    </location>
</feature>
<evidence type="ECO:0000313" key="3">
    <source>
        <dbReference type="Proteomes" id="UP001527099"/>
    </source>
</evidence>
<sequence>MKSYFILGMCFLFLVQYFVHFHWLQYMLAILAIIAFLGSITLARSVPRIFSIIMFVAGLVFTKLKGQGIDAVTQGITSNLPLLTLLVLVPLLSIPFKMGGFFDSILLYLKRYQNSPRKMFMGVTTVLFFLGPILNIGSIRIVHELLKDLRLNATFLSKAYLVGFSTTILWSPYYAAVGIVLLYLHVSIGTYMTYGFGVAVLFLLVGNVMFGIWTKKQSVKKENDQSEIITPDHQKRIKMLPFVIFSLMLVTIITESITHWSMLVLVSLLAIIFPVIWGVFSREWITLKQHLVDYREKAVPIMNNEIIMYISAGFFGASLKGTSFGHEINIFMINLSHISFLLFALFILITMVAVTFVGIHQVVVVTVLATQMDPIMLGTTKEILAMLLMLAWSTSSILSPVNPINLLVSSLVKKSSIEVGIRDNGLYLLIVCTIGITFLTFFH</sequence>
<feature type="transmembrane region" description="Helical" evidence="1">
    <location>
        <begin position="383"/>
        <end position="404"/>
    </location>
</feature>
<evidence type="ECO:0000256" key="1">
    <source>
        <dbReference type="SAM" id="Phobius"/>
    </source>
</evidence>
<proteinExistence type="predicted"/>
<keyword evidence="3" id="KW-1185">Reference proteome</keyword>
<protein>
    <submittedName>
        <fullName evidence="2">Uncharacterized protein</fullName>
    </submittedName>
</protein>
<feature type="transmembrane region" description="Helical" evidence="1">
    <location>
        <begin position="425"/>
        <end position="442"/>
    </location>
</feature>
<feature type="transmembrane region" description="Helical" evidence="1">
    <location>
        <begin position="237"/>
        <end position="254"/>
    </location>
</feature>
<dbReference type="RefSeq" id="WP_268617988.1">
    <property type="nucleotide sequence ID" value="NZ_JAMDMX010000127.1"/>
</dbReference>
<dbReference type="Proteomes" id="UP001527099">
    <property type="component" value="Unassembled WGS sequence"/>
</dbReference>
<comment type="caution">
    <text evidence="2">The sequence shown here is derived from an EMBL/GenBank/DDBJ whole genome shotgun (WGS) entry which is preliminary data.</text>
</comment>
<keyword evidence="1" id="KW-1133">Transmembrane helix</keyword>
<dbReference type="EMBL" id="JAMDMX010000127">
    <property type="protein sequence ID" value="MCY9697155.1"/>
    <property type="molecule type" value="Genomic_DNA"/>
</dbReference>
<reference evidence="2 3" key="1">
    <citation type="submission" date="2022-05" db="EMBL/GenBank/DDBJ databases">
        <title>Genome Sequencing of Bee-Associated Microbes.</title>
        <authorList>
            <person name="Dunlap C."/>
        </authorList>
    </citation>
    <scope>NUCLEOTIDE SEQUENCE [LARGE SCALE GENOMIC DNA]</scope>
    <source>
        <strain evidence="2 3">NRRL B-14421</strain>
    </source>
</reference>
<organism evidence="2 3">
    <name type="scientific">Paenibacillus alginolyticus</name>
    <dbReference type="NCBI Taxonomy" id="59839"/>
    <lineage>
        <taxon>Bacteria</taxon>
        <taxon>Bacillati</taxon>
        <taxon>Bacillota</taxon>
        <taxon>Bacilli</taxon>
        <taxon>Bacillales</taxon>
        <taxon>Paenibacillaceae</taxon>
        <taxon>Paenibacillus</taxon>
    </lineage>
</organism>